<comment type="caution">
    <text evidence="5">The sequence shown here is derived from an EMBL/GenBank/DDBJ whole genome shotgun (WGS) entry which is preliminary data.</text>
</comment>
<gene>
    <name evidence="5" type="ORF">FNH21_05660</name>
</gene>
<dbReference type="InterPro" id="IPR050595">
    <property type="entry name" value="Bact_response_regulator"/>
</dbReference>
<dbReference type="GO" id="GO:0000160">
    <property type="term" value="P:phosphorelay signal transduction system"/>
    <property type="evidence" value="ECO:0007669"/>
    <property type="project" value="InterPro"/>
</dbReference>
<dbReference type="PANTHER" id="PTHR44591:SF22">
    <property type="entry name" value="CHEY SUBFAMILY"/>
    <property type="match status" value="1"/>
</dbReference>
<dbReference type="SUPFAM" id="SSF52172">
    <property type="entry name" value="CheY-like"/>
    <property type="match status" value="1"/>
</dbReference>
<evidence type="ECO:0000313" key="5">
    <source>
        <dbReference type="EMBL" id="MPY10210.1"/>
    </source>
</evidence>
<dbReference type="SMART" id="SM00448">
    <property type="entry name" value="REC"/>
    <property type="match status" value="1"/>
</dbReference>
<dbReference type="PANTHER" id="PTHR44591">
    <property type="entry name" value="STRESS RESPONSE REGULATOR PROTEIN 1"/>
    <property type="match status" value="1"/>
</dbReference>
<evidence type="ECO:0000313" key="6">
    <source>
        <dbReference type="Proteomes" id="UP000326464"/>
    </source>
</evidence>
<keyword evidence="1 2" id="KW-0597">Phosphoprotein</keyword>
<dbReference type="InterPro" id="IPR011006">
    <property type="entry name" value="CheY-like_superfamily"/>
</dbReference>
<dbReference type="OrthoDB" id="3197131at2"/>
<evidence type="ECO:0000259" key="4">
    <source>
        <dbReference type="PROSITE" id="PS50110"/>
    </source>
</evidence>
<proteinExistence type="predicted"/>
<dbReference type="EMBL" id="VJXX01000001">
    <property type="protein sequence ID" value="MPY10210.1"/>
    <property type="molecule type" value="Genomic_DNA"/>
</dbReference>
<feature type="region of interest" description="Disordered" evidence="3">
    <location>
        <begin position="1"/>
        <end position="64"/>
    </location>
</feature>
<dbReference type="Gene3D" id="3.40.50.2300">
    <property type="match status" value="1"/>
</dbReference>
<dbReference type="AlphaFoldDB" id="A0A7X1TN58"/>
<evidence type="ECO:0000256" key="1">
    <source>
        <dbReference type="ARBA" id="ARBA00022553"/>
    </source>
</evidence>
<organism evidence="5 6">
    <name type="scientific">Arthrobacter bussei</name>
    <dbReference type="NCBI Taxonomy" id="2594179"/>
    <lineage>
        <taxon>Bacteria</taxon>
        <taxon>Bacillati</taxon>
        <taxon>Actinomycetota</taxon>
        <taxon>Actinomycetes</taxon>
        <taxon>Micrococcales</taxon>
        <taxon>Micrococcaceae</taxon>
        <taxon>Arthrobacter</taxon>
    </lineage>
</organism>
<accession>A0A7X1TN58</accession>
<evidence type="ECO:0000256" key="3">
    <source>
        <dbReference type="SAM" id="MobiDB-lite"/>
    </source>
</evidence>
<feature type="domain" description="Response regulatory" evidence="4">
    <location>
        <begin position="82"/>
        <end position="195"/>
    </location>
</feature>
<dbReference type="InterPro" id="IPR001789">
    <property type="entry name" value="Sig_transdc_resp-reg_receiver"/>
</dbReference>
<protein>
    <submittedName>
        <fullName evidence="5">Response regulator</fullName>
    </submittedName>
</protein>
<reference evidence="6" key="1">
    <citation type="submission" date="2019-07" db="EMBL/GenBank/DDBJ databases">
        <title>Arthrobacter KR32 sp. nov., isolated from mountain cheese made of cows milk.</title>
        <authorList>
            <person name="Flegler A."/>
        </authorList>
    </citation>
    <scope>NUCLEOTIDE SEQUENCE [LARGE SCALE GENOMIC DNA]</scope>
    <source>
        <strain evidence="6">KR32</strain>
    </source>
</reference>
<evidence type="ECO:0000256" key="2">
    <source>
        <dbReference type="PROSITE-ProRule" id="PRU00169"/>
    </source>
</evidence>
<sequence>MPPAACAVSVRGRRRSTDHSCRSVANERGVEVPTKGPVEEPAGDRAAGDVSGGDGKVTADRGNRNYGVAMGRGECMNGQRREAVVIEDDADIRQLLVIVLSSRGFSVHEAVTGAEGRRLVEETDPQLITLDLNLPDMDGLSLCPVLRAQSHAHILTISARPPQLTAEQCLAAGSDHFMGKPFSPRVLGAYLDEVFPREGVA</sequence>
<name>A0A7X1TN58_9MICC</name>
<dbReference type="CDD" id="cd17574">
    <property type="entry name" value="REC_OmpR"/>
    <property type="match status" value="1"/>
</dbReference>
<dbReference type="PROSITE" id="PS50110">
    <property type="entry name" value="RESPONSE_REGULATORY"/>
    <property type="match status" value="1"/>
</dbReference>
<keyword evidence="6" id="KW-1185">Reference proteome</keyword>
<dbReference type="Pfam" id="PF00072">
    <property type="entry name" value="Response_reg"/>
    <property type="match status" value="1"/>
</dbReference>
<feature type="modified residue" description="4-aspartylphosphate" evidence="2">
    <location>
        <position position="131"/>
    </location>
</feature>
<dbReference type="Proteomes" id="UP000326464">
    <property type="component" value="Unassembled WGS sequence"/>
</dbReference>